<dbReference type="InParanoid" id="A0A165FNM4"/>
<keyword evidence="2" id="KW-0812">Transmembrane</keyword>
<feature type="region of interest" description="Disordered" evidence="1">
    <location>
        <begin position="51"/>
        <end position="103"/>
    </location>
</feature>
<accession>A0A165FNM4</accession>
<reference evidence="3 4" key="1">
    <citation type="journal article" date="2016" name="Mol. Biol. Evol.">
        <title>Comparative Genomics of Early-Diverging Mushroom-Forming Fungi Provides Insights into the Origins of Lignocellulose Decay Capabilities.</title>
        <authorList>
            <person name="Nagy L.G."/>
            <person name="Riley R."/>
            <person name="Tritt A."/>
            <person name="Adam C."/>
            <person name="Daum C."/>
            <person name="Floudas D."/>
            <person name="Sun H."/>
            <person name="Yadav J.S."/>
            <person name="Pangilinan J."/>
            <person name="Larsson K.H."/>
            <person name="Matsuura K."/>
            <person name="Barry K."/>
            <person name="Labutti K."/>
            <person name="Kuo R."/>
            <person name="Ohm R.A."/>
            <person name="Bhattacharya S.S."/>
            <person name="Shirouzu T."/>
            <person name="Yoshinaga Y."/>
            <person name="Martin F.M."/>
            <person name="Grigoriev I.V."/>
            <person name="Hibbett D.S."/>
        </authorList>
    </citation>
    <scope>NUCLEOTIDE SEQUENCE [LARGE SCALE GENOMIC DNA]</scope>
    <source>
        <strain evidence="3 4">HHB12029</strain>
    </source>
</reference>
<organism evidence="3 4">
    <name type="scientific">Exidia glandulosa HHB12029</name>
    <dbReference type="NCBI Taxonomy" id="1314781"/>
    <lineage>
        <taxon>Eukaryota</taxon>
        <taxon>Fungi</taxon>
        <taxon>Dikarya</taxon>
        <taxon>Basidiomycota</taxon>
        <taxon>Agaricomycotina</taxon>
        <taxon>Agaricomycetes</taxon>
        <taxon>Auriculariales</taxon>
        <taxon>Exidiaceae</taxon>
        <taxon>Exidia</taxon>
    </lineage>
</organism>
<feature type="transmembrane region" description="Helical" evidence="2">
    <location>
        <begin position="23"/>
        <end position="43"/>
    </location>
</feature>
<evidence type="ECO:0000256" key="1">
    <source>
        <dbReference type="SAM" id="MobiDB-lite"/>
    </source>
</evidence>
<dbReference type="EMBL" id="KV426077">
    <property type="protein sequence ID" value="KZV89285.1"/>
    <property type="molecule type" value="Genomic_DNA"/>
</dbReference>
<name>A0A165FNM4_EXIGL</name>
<evidence type="ECO:0000256" key="2">
    <source>
        <dbReference type="SAM" id="Phobius"/>
    </source>
</evidence>
<evidence type="ECO:0000313" key="3">
    <source>
        <dbReference type="EMBL" id="KZV89285.1"/>
    </source>
</evidence>
<keyword evidence="2" id="KW-0472">Membrane</keyword>
<sequence length="138" mass="15296">MSQEKAQCTAKTMAAPKSKLEPSAIAGGIVAAFLVGLVAVLFFRSRRQRRLRPSTSPYPLHPMPSSAPPNGATTLKRATNTRDTHSPDDPPRSPDHGVEDENAQLRAAVARMQEEMREWRLVDLESLPSYETRSHHVQ</sequence>
<evidence type="ECO:0000313" key="4">
    <source>
        <dbReference type="Proteomes" id="UP000077266"/>
    </source>
</evidence>
<dbReference type="Proteomes" id="UP000077266">
    <property type="component" value="Unassembled WGS sequence"/>
</dbReference>
<protein>
    <submittedName>
        <fullName evidence="3">Uncharacterized protein</fullName>
    </submittedName>
</protein>
<dbReference type="AlphaFoldDB" id="A0A165FNM4"/>
<gene>
    <name evidence="3" type="ORF">EXIGLDRAFT_771922</name>
</gene>
<feature type="compositionally biased region" description="Basic and acidic residues" evidence="1">
    <location>
        <begin position="80"/>
        <end position="99"/>
    </location>
</feature>
<proteinExistence type="predicted"/>
<keyword evidence="2" id="KW-1133">Transmembrane helix</keyword>
<keyword evidence="4" id="KW-1185">Reference proteome</keyword>